<dbReference type="OMA" id="ESCQVEH"/>
<feature type="compositionally biased region" description="Basic and acidic residues" evidence="7">
    <location>
        <begin position="858"/>
        <end position="877"/>
    </location>
</feature>
<proteinExistence type="inferred from homology"/>
<keyword evidence="3" id="KW-0206">Cytoskeleton</keyword>
<evidence type="ECO:0000313" key="10">
    <source>
        <dbReference type="Proteomes" id="UP000054558"/>
    </source>
</evidence>
<evidence type="ECO:0000256" key="1">
    <source>
        <dbReference type="ARBA" id="ARBA00004430"/>
    </source>
</evidence>
<feature type="compositionally biased region" description="Gly residues" evidence="7">
    <location>
        <begin position="729"/>
        <end position="739"/>
    </location>
</feature>
<feature type="compositionally biased region" description="Basic residues" evidence="7">
    <location>
        <begin position="632"/>
        <end position="660"/>
    </location>
</feature>
<sequence>MGGNRGPAEGRAYDVLYDPLYTVSGARDHYRQQAQSAGYTLEKVPNFPNFFSEVPTFPAQSLRLKAANDVPPFVPRDFRPDQPAPHELQGRSTSGNVSGANLVKFLHQPLLSKDDVAENRALSTVKFATPARSPSPKSRAASRAAGLAAGPHSVTVGTQSDYRESEAQTVPYTPDYVIPEGAPEPEILALRELTYGSGLPAGAAAVALVDKMRLKREFEATLPPLSGTEQELAVRKRMMEAWERQEWADREAGIAQAQEDRLASMVAAIEQREAAREQEIRRKMEGLKATKDAERSKALAGIQKKRIQTMRKLTQARTQGEKSLTKRDIIEEYADYGSRVYAPITRAGAALTGKGLEINSAVVEPASLPGVAHLERSLSRKTLPRVTSPNASTKKLSLVDAREQSTTRAQLKHIDNLLQTSKTMSNGTRGMGDAWPCPLDANEEAARLAKTRARAPSLRLRKKPTGRVAPPVENEEQRARRKRRRAIIFLQSLIRGRAAQAAMFETRARLQTLVTELQAAAQPVGDPSPVTSEAGLPTGIVVPGPSVTLEAIKDEMLGAVLGDMMSVLTVEDVAQRRAKLREIEAAHVENQARILREEQEARERMLRGPELPPDETPLDEEKEHLADGGAGSKKHGHHKHGSGGHKHREHGHKHRKHGHKHGEASHKREEDGSREGEEAHGHGHKDGGHRHKRGEDMHKHGEHGHKHRENGHKLQANEGEDTHTNSDLGEGGPTQGDGIGRTSDVRRTSGATLGNDSFRSEGGDGSHREDADDMLASPEKGRDGGEMVPQRGRMHGAKSKFKKKVKADGRKGDGRSAGSVRQDRKSSFVKWADTGYSEVGRGAADEGKAATDMGGEAKPTEEEGGRTAERNETRAEGEAAFEQQESDEYGEESGSGSDTGSETEGTESEGESSAGSYSDEEESAGAGYGTEDTADAGNGSADGAADHEAGHAPAKARAKRPPHGTPRRPAWADVDPEVGAAAATRIQAHLRGHQDRQLVARMRLGST</sequence>
<dbReference type="InterPro" id="IPR026720">
    <property type="entry name" value="CFAP91"/>
</dbReference>
<feature type="compositionally biased region" description="Basic residues" evidence="7">
    <location>
        <begin position="700"/>
        <end position="710"/>
    </location>
</feature>
<organism evidence="9 10">
    <name type="scientific">Klebsormidium nitens</name>
    <name type="common">Green alga</name>
    <name type="synonym">Ulothrix nitens</name>
    <dbReference type="NCBI Taxonomy" id="105231"/>
    <lineage>
        <taxon>Eukaryota</taxon>
        <taxon>Viridiplantae</taxon>
        <taxon>Streptophyta</taxon>
        <taxon>Klebsormidiophyceae</taxon>
        <taxon>Klebsormidiales</taxon>
        <taxon>Klebsormidiaceae</taxon>
        <taxon>Klebsormidium</taxon>
    </lineage>
</organism>
<feature type="domain" description="CFAP91" evidence="8">
    <location>
        <begin position="158"/>
        <end position="312"/>
    </location>
</feature>
<accession>A0A1Y1I4R3</accession>
<evidence type="ECO:0000256" key="4">
    <source>
        <dbReference type="ARBA" id="ARBA00023273"/>
    </source>
</evidence>
<feature type="region of interest" description="Disordered" evidence="7">
    <location>
        <begin position="603"/>
        <end position="973"/>
    </location>
</feature>
<dbReference type="PROSITE" id="PS50096">
    <property type="entry name" value="IQ"/>
    <property type="match status" value="2"/>
</dbReference>
<feature type="region of interest" description="Disordered" evidence="7">
    <location>
        <begin position="460"/>
        <end position="479"/>
    </location>
</feature>
<feature type="compositionally biased region" description="Basic residues" evidence="7">
    <location>
        <begin position="792"/>
        <end position="805"/>
    </location>
</feature>
<dbReference type="OrthoDB" id="567787at2759"/>
<reference evidence="9 10" key="1">
    <citation type="journal article" date="2014" name="Nat. Commun.">
        <title>Klebsormidium flaccidum genome reveals primary factors for plant terrestrial adaptation.</title>
        <authorList>
            <person name="Hori K."/>
            <person name="Maruyama F."/>
            <person name="Fujisawa T."/>
            <person name="Togashi T."/>
            <person name="Yamamoto N."/>
            <person name="Seo M."/>
            <person name="Sato S."/>
            <person name="Yamada T."/>
            <person name="Mori H."/>
            <person name="Tajima N."/>
            <person name="Moriyama T."/>
            <person name="Ikeuchi M."/>
            <person name="Watanabe M."/>
            <person name="Wada H."/>
            <person name="Kobayashi K."/>
            <person name="Saito M."/>
            <person name="Masuda T."/>
            <person name="Sasaki-Sekimoto Y."/>
            <person name="Mashiguchi K."/>
            <person name="Awai K."/>
            <person name="Shimojima M."/>
            <person name="Masuda S."/>
            <person name="Iwai M."/>
            <person name="Nobusawa T."/>
            <person name="Narise T."/>
            <person name="Kondo S."/>
            <person name="Saito H."/>
            <person name="Sato R."/>
            <person name="Murakawa M."/>
            <person name="Ihara Y."/>
            <person name="Oshima-Yamada Y."/>
            <person name="Ohtaka K."/>
            <person name="Satoh M."/>
            <person name="Sonobe K."/>
            <person name="Ishii M."/>
            <person name="Ohtani R."/>
            <person name="Kanamori-Sato M."/>
            <person name="Honoki R."/>
            <person name="Miyazaki D."/>
            <person name="Mochizuki H."/>
            <person name="Umetsu J."/>
            <person name="Higashi K."/>
            <person name="Shibata D."/>
            <person name="Kamiya Y."/>
            <person name="Sato N."/>
            <person name="Nakamura Y."/>
            <person name="Tabata S."/>
            <person name="Ida S."/>
            <person name="Kurokawa K."/>
            <person name="Ohta H."/>
        </authorList>
    </citation>
    <scope>NUCLEOTIDE SEQUENCE [LARGE SCALE GENOMIC DNA]</scope>
    <source>
        <strain evidence="9 10">NIES-2285</strain>
    </source>
</reference>
<evidence type="ECO:0000256" key="2">
    <source>
        <dbReference type="ARBA" id="ARBA00022490"/>
    </source>
</evidence>
<evidence type="ECO:0000256" key="3">
    <source>
        <dbReference type="ARBA" id="ARBA00023212"/>
    </source>
</evidence>
<evidence type="ECO:0000256" key="6">
    <source>
        <dbReference type="ARBA" id="ARBA00029555"/>
    </source>
</evidence>
<feature type="region of interest" description="Disordered" evidence="7">
    <location>
        <begin position="128"/>
        <end position="165"/>
    </location>
</feature>
<keyword evidence="4" id="KW-0966">Cell projection</keyword>
<protein>
    <recommendedName>
        <fullName evidence="6">Cilia- and flagella-associated protein 91</fullName>
    </recommendedName>
</protein>
<name>A0A1Y1I4R3_KLENI</name>
<evidence type="ECO:0000256" key="7">
    <source>
        <dbReference type="SAM" id="MobiDB-lite"/>
    </source>
</evidence>
<gene>
    <name evidence="9" type="ORF">KFL_002610160</name>
</gene>
<dbReference type="Pfam" id="PF14738">
    <property type="entry name" value="CFAP91"/>
    <property type="match status" value="1"/>
</dbReference>
<evidence type="ECO:0000256" key="5">
    <source>
        <dbReference type="ARBA" id="ARBA00029468"/>
    </source>
</evidence>
<dbReference type="AlphaFoldDB" id="A0A1Y1I4R3"/>
<evidence type="ECO:0000259" key="8">
    <source>
        <dbReference type="Pfam" id="PF14738"/>
    </source>
</evidence>
<feature type="compositionally biased region" description="Basic and acidic residues" evidence="7">
    <location>
        <begin position="661"/>
        <end position="686"/>
    </location>
</feature>
<dbReference type="EMBL" id="DF237210">
    <property type="protein sequence ID" value="GAQ85930.1"/>
    <property type="molecule type" value="Genomic_DNA"/>
</dbReference>
<comment type="subcellular location">
    <subcellularLocation>
        <location evidence="1">Cytoplasm</location>
        <location evidence="1">Cytoskeleton</location>
        <location evidence="1">Cilium axoneme</location>
    </subcellularLocation>
</comment>
<comment type="similarity">
    <text evidence="5">Belongs to the CFAP91 family.</text>
</comment>
<dbReference type="STRING" id="105231.A0A1Y1I4R3"/>
<feature type="compositionally biased region" description="Basic residues" evidence="7">
    <location>
        <begin position="954"/>
        <end position="966"/>
    </location>
</feature>
<dbReference type="PANTHER" id="PTHR22455">
    <property type="entry name" value="CILIA- AND FLAGELLA-ASSOCIATED PROTEIN 91"/>
    <property type="match status" value="1"/>
</dbReference>
<dbReference type="InterPro" id="IPR032840">
    <property type="entry name" value="CFAP91_dom"/>
</dbReference>
<dbReference type="PANTHER" id="PTHR22455:SF10">
    <property type="entry name" value="CILIA- AND FLAGELLA-ASSOCIATED PROTEIN 91"/>
    <property type="match status" value="1"/>
</dbReference>
<dbReference type="GO" id="GO:0005930">
    <property type="term" value="C:axoneme"/>
    <property type="evidence" value="ECO:0007669"/>
    <property type="project" value="UniProtKB-SubCell"/>
</dbReference>
<keyword evidence="10" id="KW-1185">Reference proteome</keyword>
<evidence type="ECO:0000313" key="9">
    <source>
        <dbReference type="EMBL" id="GAQ85930.1"/>
    </source>
</evidence>
<dbReference type="Proteomes" id="UP000054558">
    <property type="component" value="Unassembled WGS sequence"/>
</dbReference>
<keyword evidence="2" id="KW-0963">Cytoplasm</keyword>
<feature type="compositionally biased region" description="Basic and acidic residues" evidence="7">
    <location>
        <begin position="758"/>
        <end position="770"/>
    </location>
</feature>
<feature type="compositionally biased region" description="Low complexity" evidence="7">
    <location>
        <begin position="128"/>
        <end position="150"/>
    </location>
</feature>
<feature type="compositionally biased region" description="Low complexity" evidence="7">
    <location>
        <begin position="892"/>
        <end position="903"/>
    </location>
</feature>